<name>A0A0E3F3T7_9CAUD</name>
<evidence type="ECO:0000313" key="2">
    <source>
        <dbReference type="Proteomes" id="UP000185321"/>
    </source>
</evidence>
<dbReference type="EMBL" id="KJ019058">
    <property type="protein sequence ID" value="AIX21367.1"/>
    <property type="molecule type" value="Genomic_DNA"/>
</dbReference>
<keyword evidence="2" id="KW-1185">Reference proteome</keyword>
<dbReference type="Proteomes" id="UP000185321">
    <property type="component" value="Segment"/>
</dbReference>
<sequence length="90" mass="10429">MPVVAPKGYHYEAVEHKQNVVSIWLCGGPTYLYKMGETARTIHSFYNIKKKTWYAPINCKKPGKEVSVDKIRPYTSMQLNYNPLEMLLYG</sequence>
<reference evidence="1 2" key="1">
    <citation type="submission" date="2013-12" db="EMBL/GenBank/DDBJ databases">
        <title>Ecological redundancy of diverse viral populations within a natural community.</title>
        <authorList>
            <person name="Gregory A.C."/>
            <person name="LaButti K."/>
            <person name="Copeland A."/>
            <person name="Woyke T."/>
            <person name="Sullivan M.B."/>
        </authorList>
    </citation>
    <scope>NUCLEOTIDE SEQUENCE [LARGE SCALE GENOMIC DNA]</scope>
    <source>
        <strain evidence="1">Syn7803C8</strain>
    </source>
</reference>
<accession>A0A0E3F3T7</accession>
<organism evidence="1 2">
    <name type="scientific">Synechococcus phage ACG-2014f_Syn7803C8</name>
    <dbReference type="NCBI Taxonomy" id="2790336"/>
    <lineage>
        <taxon>Viruses</taxon>
        <taxon>Duplodnaviria</taxon>
        <taxon>Heunggongvirae</taxon>
        <taxon>Uroviricota</taxon>
        <taxon>Caudoviricetes</taxon>
        <taxon>Pantevenvirales</taxon>
        <taxon>Kyanoviridae</taxon>
        <taxon>Atlauavirus</taxon>
        <taxon>Atlauavirus tusconc8</taxon>
    </lineage>
</organism>
<gene>
    <name evidence="1" type="ORF">Syn7803C8_43</name>
</gene>
<evidence type="ECO:0000313" key="1">
    <source>
        <dbReference type="EMBL" id="AIX21367.1"/>
    </source>
</evidence>
<proteinExistence type="predicted"/>
<protein>
    <submittedName>
        <fullName evidence="1">Uncharacterized protein</fullName>
    </submittedName>
</protein>